<evidence type="ECO:0000313" key="5">
    <source>
        <dbReference type="Proteomes" id="UP000799753"/>
    </source>
</evidence>
<feature type="region of interest" description="Disordered" evidence="2">
    <location>
        <begin position="53"/>
        <end position="157"/>
    </location>
</feature>
<accession>A0A6A6RV39</accession>
<feature type="coiled-coil region" evidence="1">
    <location>
        <begin position="649"/>
        <end position="679"/>
    </location>
</feature>
<name>A0A6A6RV39_9PLEO</name>
<sequence>MHAFLLASLGLLWGIAKSAQGLSVPHHDGLRLRANVEVIEHIAAGFDIEKRAQNSKSNDKSLSKSSAFKTTPSKTSSVPSSVITSLRSKTSSIAGTPIKSSPVTSSPKTASSALSSKASSSAATLSITKSSTPKSASTISTASVSSSPSASVCPVGSRVSRGINGQLDCKNSNVAHPTNAIDTCEYLIDCVYGSDDSPIEEDSEGSPSKPNTNKPGTTKGDPTTKTSRRRGVQVFPVNLSENDKFDARGSPRRYKSELDTTEVFIKSLAYPSNSDLFRDEEGKKINDKVSIAWSARGMGVRDAAIKMIKGTPSDTDNYVTEHLLELQTIKMFIEYVTGNNKATEKNPNPPQVPPAFKVSAQFFKDFWNKNLDQTKVKQRKSKAMGYESNTPLNPQKTLNDLVFQALGSNENRGVFVLCDKEINTYKMRFWKKWNFMNLKKFNTLLIEFKRGGEDSTTILSVFRAVFGVYKYINHERVQPRLHNAFENVKKELSNAEDLTDEKDVGQKLSVAWTLFMTEEFERYSNHGKNWLKGRYTETKKIYKESIQDIQKGMDEFDNSQTRQDVDKKTKDLKAKIEKLNTELEQLKTEIENKKKEVRESKQEIIAAEETGDKAKISSASTNLKVKKQDLNDLKAALLTNKRDIGATQRDIYKVSLADLQELKKNLEEDEKALLEYEKNTDALKLPGLGTPMSVRPGPGST</sequence>
<evidence type="ECO:0000256" key="1">
    <source>
        <dbReference type="SAM" id="Coils"/>
    </source>
</evidence>
<feature type="compositionally biased region" description="Polar residues" evidence="2">
    <location>
        <begin position="86"/>
        <end position="103"/>
    </location>
</feature>
<keyword evidence="5" id="KW-1185">Reference proteome</keyword>
<dbReference type="AlphaFoldDB" id="A0A6A6RV39"/>
<dbReference type="Proteomes" id="UP000799753">
    <property type="component" value="Unassembled WGS sequence"/>
</dbReference>
<reference evidence="4" key="1">
    <citation type="journal article" date="2020" name="Stud. Mycol.">
        <title>101 Dothideomycetes genomes: a test case for predicting lifestyles and emergence of pathogens.</title>
        <authorList>
            <person name="Haridas S."/>
            <person name="Albert R."/>
            <person name="Binder M."/>
            <person name="Bloem J."/>
            <person name="Labutti K."/>
            <person name="Salamov A."/>
            <person name="Andreopoulos B."/>
            <person name="Baker S."/>
            <person name="Barry K."/>
            <person name="Bills G."/>
            <person name="Bluhm B."/>
            <person name="Cannon C."/>
            <person name="Castanera R."/>
            <person name="Culley D."/>
            <person name="Daum C."/>
            <person name="Ezra D."/>
            <person name="Gonzalez J."/>
            <person name="Henrissat B."/>
            <person name="Kuo A."/>
            <person name="Liang C."/>
            <person name="Lipzen A."/>
            <person name="Lutzoni F."/>
            <person name="Magnuson J."/>
            <person name="Mondo S."/>
            <person name="Nolan M."/>
            <person name="Ohm R."/>
            <person name="Pangilinan J."/>
            <person name="Park H.-J."/>
            <person name="Ramirez L."/>
            <person name="Alfaro M."/>
            <person name="Sun H."/>
            <person name="Tritt A."/>
            <person name="Yoshinaga Y."/>
            <person name="Zwiers L.-H."/>
            <person name="Turgeon B."/>
            <person name="Goodwin S."/>
            <person name="Spatafora J."/>
            <person name="Crous P."/>
            <person name="Grigoriev I."/>
        </authorList>
    </citation>
    <scope>NUCLEOTIDE SEQUENCE</scope>
    <source>
        <strain evidence="4">CBS 473.64</strain>
    </source>
</reference>
<feature type="coiled-coil region" evidence="1">
    <location>
        <begin position="562"/>
        <end position="610"/>
    </location>
</feature>
<proteinExistence type="predicted"/>
<feature type="region of interest" description="Disordered" evidence="2">
    <location>
        <begin position="197"/>
        <end position="234"/>
    </location>
</feature>
<dbReference type="OrthoDB" id="3797690at2759"/>
<evidence type="ECO:0000313" key="4">
    <source>
        <dbReference type="EMBL" id="KAF2637834.1"/>
    </source>
</evidence>
<feature type="compositionally biased region" description="Low complexity" evidence="2">
    <location>
        <begin position="212"/>
        <end position="225"/>
    </location>
</feature>
<feature type="compositionally biased region" description="Basic and acidic residues" evidence="2">
    <location>
        <begin position="53"/>
        <end position="62"/>
    </location>
</feature>
<dbReference type="EMBL" id="MU006792">
    <property type="protein sequence ID" value="KAF2637834.1"/>
    <property type="molecule type" value="Genomic_DNA"/>
</dbReference>
<gene>
    <name evidence="4" type="ORF">P280DRAFT_530209</name>
</gene>
<organism evidence="4 5">
    <name type="scientific">Massarina eburnea CBS 473.64</name>
    <dbReference type="NCBI Taxonomy" id="1395130"/>
    <lineage>
        <taxon>Eukaryota</taxon>
        <taxon>Fungi</taxon>
        <taxon>Dikarya</taxon>
        <taxon>Ascomycota</taxon>
        <taxon>Pezizomycotina</taxon>
        <taxon>Dothideomycetes</taxon>
        <taxon>Pleosporomycetidae</taxon>
        <taxon>Pleosporales</taxon>
        <taxon>Massarineae</taxon>
        <taxon>Massarinaceae</taxon>
        <taxon>Massarina</taxon>
    </lineage>
</organism>
<keyword evidence="3" id="KW-0732">Signal</keyword>
<feature type="compositionally biased region" description="Low complexity" evidence="2">
    <location>
        <begin position="104"/>
        <end position="157"/>
    </location>
</feature>
<keyword evidence="1" id="KW-0175">Coiled coil</keyword>
<evidence type="ECO:0000256" key="3">
    <source>
        <dbReference type="SAM" id="SignalP"/>
    </source>
</evidence>
<evidence type="ECO:0000256" key="2">
    <source>
        <dbReference type="SAM" id="MobiDB-lite"/>
    </source>
</evidence>
<feature type="chain" id="PRO_5025463169" evidence="3">
    <location>
        <begin position="22"/>
        <end position="701"/>
    </location>
</feature>
<feature type="signal peptide" evidence="3">
    <location>
        <begin position="1"/>
        <end position="21"/>
    </location>
</feature>
<protein>
    <submittedName>
        <fullName evidence="4">Uncharacterized protein</fullName>
    </submittedName>
</protein>
<feature type="compositionally biased region" description="Low complexity" evidence="2">
    <location>
        <begin position="63"/>
        <end position="85"/>
    </location>
</feature>